<evidence type="ECO:0000256" key="2">
    <source>
        <dbReference type="SAM" id="SignalP"/>
    </source>
</evidence>
<dbReference type="OrthoDB" id="438155at2759"/>
<dbReference type="InterPro" id="IPR036691">
    <property type="entry name" value="Endo/exonu/phosph_ase_sf"/>
</dbReference>
<dbReference type="EMBL" id="LSRX01000468">
    <property type="protein sequence ID" value="OLP96403.1"/>
    <property type="molecule type" value="Genomic_DNA"/>
</dbReference>
<dbReference type="GO" id="GO:0004523">
    <property type="term" value="F:RNA-DNA hybrid ribonuclease activity"/>
    <property type="evidence" value="ECO:0007669"/>
    <property type="project" value="InterPro"/>
</dbReference>
<dbReference type="Gene3D" id="3.30.420.10">
    <property type="entry name" value="Ribonuclease H-like superfamily/Ribonuclease H"/>
    <property type="match status" value="1"/>
</dbReference>
<feature type="region of interest" description="Disordered" evidence="1">
    <location>
        <begin position="1591"/>
        <end position="1611"/>
    </location>
</feature>
<dbReference type="InterPro" id="IPR036397">
    <property type="entry name" value="RNaseH_sf"/>
</dbReference>
<keyword evidence="2" id="KW-0732">Signal</keyword>
<sequence>MFTVGRSRLLFLAFPSSLAGPVPRTTSFACTLDQDWIWLHGQRVGEATNPGPARQLSLLESLQRGSPPPLPAFPMHLSTAATAADDTSRASGVQPSDCSSSAGSCPVATDFKLAVINPTAVLGKETDILALQQDMVLLSETSAVERAQRMAATAFRQAQCYSQWSPPVPPHSAGLDSLRGHAEGTAVVSRHPLRGSFTGRPDAWNGSCRLVEAIARVGWFSFRVITVYGFPANRTEAAYRNDELFRLALQVANQDHLPTLIGGDLNCRVQSLPVWDDFRALGFQEAFEYWEHRSGTALPPTCRAATRHDTVLLPPVFQQMLRQAEVATTLHVFDSHAPLLLEFRIPVSPILQHRWRMPRSWAGFDIAPESFAIAYRCRRHVCQQATAVCQSQDDVDRAFTIWAQQVEDSVDACLREAPLHPAQQHAPGLPRACRGRFQYRPRLGFHLPSPARPARHGDYNPPAEVMTVVGRAKVKQVRRLRTFAAGLAKARRCGAWTPSVLSQLEAEWAAIKRGQGYGSSFAQWLLRVAHFEVFWEAWPPAAWLEDVVAYVAYDADLLARAEAKRTAKLREYRANQDANCNHAKGHFAALRDPMRPPITSIPKTECQQAVKVQDVADAVATYRLPCPQAYTAALPTTADGETVQLQGVVHLPDELEVLQIDFQGRVPPATCNLQQVTEASTGPDLHRAFFEYWAPIWLRDTAADNHQVQPWADFLQHLPPVPSEAASLCDFDSFDPTVWADRAKHLKAGKATGYDGISNEELKRLPFEATSDLADIFRQCSSFGWPRHLASATVSSLAKNDCPQGLHHSRPITILATSYRLWASVAARGILRAWNQWFPAEILGCLPGRSSRDLSLSLECLIEQARLANEPLLGFSIDLVKAFNNLPRRPLRELLLHLQVPPVIVATWFSFLDQVARFPTFHESLGPGLPSTTGVPEGDPLSVVAMLAVCYAAHHWPRSSASVLRSYVDNFTWTCTEPTALPEAVASARAFCSSLRLPIDWTKSYCWATLSAHRRWLHQIAHSLVPEGHRLQVVDGAKDLGVCFRFGSQATTPNVTARLQKGHGRLLRLGSMSRPIDLKARMVLSSVWPATFYGTEGHRISAAQHDSLRTAAARALVGKYSSTSPALALTCLSDRVLDPAVYGLAQALCALARLLRVAPKIGDWWLQQASSLNGPPKRSIGPATNLARSLHDHGWVLKADGLLKGPDHWKCHLRLSSSAGIKQAVAGAWCAGVPALVAHRNGLRHLTPPSPRVTARALKAFKVGEQRHLARAVVGGFMSAAARSTWDPLVEATCELCGGLDTKHHRLLHCPAVAQARRPFQELLQWVQSHVPHWLHCPFAVEHEQECFSRLFWESRKLLPPPDVSGLVQAHDLEQLCLYTDGSCNHSSCPEARHAAWAVVVDLRPHERLPPGLPEAQLDKVARTRFVTVAQGVVPGRQTNNRAEFCALLQAARISSQCPVLPCRAWSDSQFGLTVQHRLQQCPELPREANVADLGDGDVFHWFPPAFSSAKVQAHRRLESVPPADLVRAVGNYAADLAAKQALRQDLPLAGDMCDAIASWRREQGECLRWFYQYLLEVTKVVVPARRAVQKSGAHEAGPSTQPLDQPPDGKQSDFQLWLALSPEEAQPLALREPPAEVLQQGGWPAWFLEQVWVWTSQLQWGRQDHLDRRDRGITYLELLANFVVSTGTCPPVTGASPREMLDPLTTAGVLQPLYLRNAVAFLVQAVRFLERRTKAKLWIATAHHRVWSLRLLGDVTGRKGLALRPRIPQEQATFDLLCQLWDTNCGESLAGIAAEASNADV</sequence>
<dbReference type="PANTHER" id="PTHR19446">
    <property type="entry name" value="REVERSE TRANSCRIPTASES"/>
    <property type="match status" value="1"/>
</dbReference>
<reference evidence="4 5" key="1">
    <citation type="submission" date="2016-02" db="EMBL/GenBank/DDBJ databases">
        <title>Genome analysis of coral dinoflagellate symbionts highlights evolutionary adaptations to a symbiotic lifestyle.</title>
        <authorList>
            <person name="Aranda M."/>
            <person name="Li Y."/>
            <person name="Liew Y.J."/>
            <person name="Baumgarten S."/>
            <person name="Simakov O."/>
            <person name="Wilson M."/>
            <person name="Piel J."/>
            <person name="Ashoor H."/>
            <person name="Bougouffa S."/>
            <person name="Bajic V.B."/>
            <person name="Ryu T."/>
            <person name="Ravasi T."/>
            <person name="Bayer T."/>
            <person name="Micklem G."/>
            <person name="Kim H."/>
            <person name="Bhak J."/>
            <person name="Lajeunesse T.C."/>
            <person name="Voolstra C.R."/>
        </authorList>
    </citation>
    <scope>NUCLEOTIDE SEQUENCE [LARGE SCALE GENOMIC DNA]</scope>
    <source>
        <strain evidence="4 5">CCMP2467</strain>
    </source>
</reference>
<dbReference type="Proteomes" id="UP000186817">
    <property type="component" value="Unassembled WGS sequence"/>
</dbReference>
<evidence type="ECO:0000313" key="4">
    <source>
        <dbReference type="EMBL" id="OLP96403.1"/>
    </source>
</evidence>
<dbReference type="SUPFAM" id="SSF56219">
    <property type="entry name" value="DNase I-like"/>
    <property type="match status" value="1"/>
</dbReference>
<feature type="domain" description="RNase H type-1" evidence="3">
    <location>
        <begin position="1372"/>
        <end position="1544"/>
    </location>
</feature>
<dbReference type="InterPro" id="IPR005135">
    <property type="entry name" value="Endo/exonuclease/phosphatase"/>
</dbReference>
<accession>A0A1Q9DML8</accession>
<gene>
    <name evidence="4" type="ORF">AK812_SmicGene21381</name>
</gene>
<dbReference type="Pfam" id="PF00078">
    <property type="entry name" value="RVT_1"/>
    <property type="match status" value="1"/>
</dbReference>
<protein>
    <recommendedName>
        <fullName evidence="3">RNase H type-1 domain-containing protein</fullName>
    </recommendedName>
</protein>
<dbReference type="GO" id="GO:0003676">
    <property type="term" value="F:nucleic acid binding"/>
    <property type="evidence" value="ECO:0007669"/>
    <property type="project" value="InterPro"/>
</dbReference>
<evidence type="ECO:0000256" key="1">
    <source>
        <dbReference type="SAM" id="MobiDB-lite"/>
    </source>
</evidence>
<dbReference type="SUPFAM" id="SSF53098">
    <property type="entry name" value="Ribonuclease H-like"/>
    <property type="match status" value="1"/>
</dbReference>
<feature type="chain" id="PRO_5010239808" description="RNase H type-1 domain-containing protein" evidence="2">
    <location>
        <begin position="20"/>
        <end position="1802"/>
    </location>
</feature>
<keyword evidence="5" id="KW-1185">Reference proteome</keyword>
<dbReference type="InterPro" id="IPR002156">
    <property type="entry name" value="RNaseH_domain"/>
</dbReference>
<dbReference type="Pfam" id="PF00075">
    <property type="entry name" value="RNase_H"/>
    <property type="match status" value="1"/>
</dbReference>
<dbReference type="InterPro" id="IPR012337">
    <property type="entry name" value="RNaseH-like_sf"/>
</dbReference>
<comment type="caution">
    <text evidence="4">The sequence shown here is derived from an EMBL/GenBank/DDBJ whole genome shotgun (WGS) entry which is preliminary data.</text>
</comment>
<name>A0A1Q9DML8_SYMMI</name>
<feature type="signal peptide" evidence="2">
    <location>
        <begin position="1"/>
        <end position="19"/>
    </location>
</feature>
<organism evidence="4 5">
    <name type="scientific">Symbiodinium microadriaticum</name>
    <name type="common">Dinoflagellate</name>
    <name type="synonym">Zooxanthella microadriatica</name>
    <dbReference type="NCBI Taxonomy" id="2951"/>
    <lineage>
        <taxon>Eukaryota</taxon>
        <taxon>Sar</taxon>
        <taxon>Alveolata</taxon>
        <taxon>Dinophyceae</taxon>
        <taxon>Suessiales</taxon>
        <taxon>Symbiodiniaceae</taxon>
        <taxon>Symbiodinium</taxon>
    </lineage>
</organism>
<dbReference type="InterPro" id="IPR000477">
    <property type="entry name" value="RT_dom"/>
</dbReference>
<dbReference type="PROSITE" id="PS50879">
    <property type="entry name" value="RNASE_H_1"/>
    <property type="match status" value="1"/>
</dbReference>
<proteinExistence type="predicted"/>
<evidence type="ECO:0000259" key="3">
    <source>
        <dbReference type="PROSITE" id="PS50879"/>
    </source>
</evidence>
<evidence type="ECO:0000313" key="5">
    <source>
        <dbReference type="Proteomes" id="UP000186817"/>
    </source>
</evidence>
<dbReference type="Gene3D" id="3.60.10.10">
    <property type="entry name" value="Endonuclease/exonuclease/phosphatase"/>
    <property type="match status" value="1"/>
</dbReference>
<dbReference type="Pfam" id="PF03372">
    <property type="entry name" value="Exo_endo_phos"/>
    <property type="match status" value="1"/>
</dbReference>